<evidence type="ECO:0000313" key="2">
    <source>
        <dbReference type="EMBL" id="EQB16277.1"/>
    </source>
</evidence>
<reference evidence="2 3" key="1">
    <citation type="journal article" date="2013" name="Genome Announc.">
        <title>Draft Genome Sequence of Sphingobium lactosutens Strain DS20T, Isolated from a Hexachlorocyclohexane Dumpsite.</title>
        <authorList>
            <person name="Kumar R."/>
            <person name="Dwivedi V."/>
            <person name="Negi V."/>
            <person name="Khurana J.P."/>
            <person name="Lal R."/>
        </authorList>
    </citation>
    <scope>NUCLEOTIDE SEQUENCE [LARGE SCALE GENOMIC DNA]</scope>
    <source>
        <strain evidence="2 3">DS20</strain>
    </source>
</reference>
<dbReference type="EMBL" id="ATDP01000078">
    <property type="protein sequence ID" value="EQB16277.1"/>
    <property type="molecule type" value="Genomic_DNA"/>
</dbReference>
<dbReference type="Proteomes" id="UP000015531">
    <property type="component" value="Unassembled WGS sequence"/>
</dbReference>
<dbReference type="PATRIC" id="fig|1331060.3.peg.1696"/>
<organism evidence="2 3">
    <name type="scientific">Sphingobium lactosutens DS20</name>
    <dbReference type="NCBI Taxonomy" id="1331060"/>
    <lineage>
        <taxon>Bacteria</taxon>
        <taxon>Pseudomonadati</taxon>
        <taxon>Pseudomonadota</taxon>
        <taxon>Alphaproteobacteria</taxon>
        <taxon>Sphingomonadales</taxon>
        <taxon>Sphingomonadaceae</taxon>
        <taxon>Sphingobium</taxon>
    </lineage>
</organism>
<sequence length="115" mass="12664">MKSFAATVALCAALLIAAPAAQADDGDDNAFVLVNKSTVDAIQFFTKRKDGTWSKDWLKMPVKPATSRSLKFFEGDERCEVQTRIVFADASEFDSPVDYCGVTNLIVTDKNMFTQ</sequence>
<evidence type="ECO:0000313" key="3">
    <source>
        <dbReference type="Proteomes" id="UP000015531"/>
    </source>
</evidence>
<dbReference type="AlphaFoldDB" id="T0HT65"/>
<proteinExistence type="predicted"/>
<feature type="chain" id="PRO_5004564701" evidence="1">
    <location>
        <begin position="24"/>
        <end position="115"/>
    </location>
</feature>
<keyword evidence="1" id="KW-0732">Signal</keyword>
<comment type="caution">
    <text evidence="2">The sequence shown here is derived from an EMBL/GenBank/DDBJ whole genome shotgun (WGS) entry which is preliminary data.</text>
</comment>
<dbReference type="eggNOG" id="ENOG5030214">
    <property type="taxonomic scope" value="Bacteria"/>
</dbReference>
<accession>T0HT65</accession>
<evidence type="ECO:0000256" key="1">
    <source>
        <dbReference type="SAM" id="SignalP"/>
    </source>
</evidence>
<gene>
    <name evidence="2" type="ORF">RLDS_08900</name>
</gene>
<feature type="signal peptide" evidence="1">
    <location>
        <begin position="1"/>
        <end position="23"/>
    </location>
</feature>
<keyword evidence="3" id="KW-1185">Reference proteome</keyword>
<protein>
    <submittedName>
        <fullName evidence="2">Uncharacterized protein</fullName>
    </submittedName>
</protein>
<dbReference type="RefSeq" id="WP_021225580.1">
    <property type="nucleotide sequence ID" value="NZ_ATDP01000078.1"/>
</dbReference>
<name>T0HT65_9SPHN</name>